<name>A0A1Y6D1K0_9GAMM</name>
<gene>
    <name evidence="2" type="ORF">SAMN02949497_1757</name>
</gene>
<dbReference type="Pfam" id="PF25759">
    <property type="entry name" value="HP1_ORF34"/>
    <property type="match status" value="1"/>
</dbReference>
<reference evidence="2 3" key="1">
    <citation type="submission" date="2016-12" db="EMBL/GenBank/DDBJ databases">
        <authorList>
            <person name="Song W.-J."/>
            <person name="Kurnit D.M."/>
        </authorList>
    </citation>
    <scope>NUCLEOTIDE SEQUENCE [LARGE SCALE GENOMIC DNA]</scope>
    <source>
        <strain evidence="2 3">175</strain>
    </source>
</reference>
<feature type="compositionally biased region" description="Basic and acidic residues" evidence="1">
    <location>
        <begin position="123"/>
        <end position="132"/>
    </location>
</feature>
<dbReference type="Proteomes" id="UP000192923">
    <property type="component" value="Unassembled WGS sequence"/>
</dbReference>
<evidence type="ECO:0000256" key="1">
    <source>
        <dbReference type="SAM" id="MobiDB-lite"/>
    </source>
</evidence>
<feature type="compositionally biased region" description="Low complexity" evidence="1">
    <location>
        <begin position="158"/>
        <end position="168"/>
    </location>
</feature>
<accession>A0A1Y6D1K0</accession>
<dbReference type="RefSeq" id="WP_085211827.1">
    <property type="nucleotide sequence ID" value="NZ_FXAM01000001.1"/>
</dbReference>
<dbReference type="EMBL" id="FXAM01000001">
    <property type="protein sequence ID" value="SMF94442.1"/>
    <property type="molecule type" value="Genomic_DNA"/>
</dbReference>
<evidence type="ECO:0000313" key="2">
    <source>
        <dbReference type="EMBL" id="SMF94442.1"/>
    </source>
</evidence>
<evidence type="ECO:0000313" key="3">
    <source>
        <dbReference type="Proteomes" id="UP000192923"/>
    </source>
</evidence>
<dbReference type="InterPro" id="IPR057869">
    <property type="entry name" value="HP1_YO34"/>
</dbReference>
<feature type="compositionally biased region" description="Gly residues" evidence="1">
    <location>
        <begin position="148"/>
        <end position="157"/>
    </location>
</feature>
<feature type="region of interest" description="Disordered" evidence="1">
    <location>
        <begin position="123"/>
        <end position="169"/>
    </location>
</feature>
<sequence length="186" mass="19794">MLWLDGKKIQGHGLRVSAALPLASEDMSGNSSATPKAETGDKGKSLSVSLQIRYQDATWLSDLIALAEGKDGNQERRMFAVQNRTAQAMGIKQVKFDGNLDVKEADRLRAWEVSFTLAEYRSTPEKVEERNPKAAARKVSSQTATGTVAGGTSGGTGAAASGATANSAEPLSGVEKVLKWLDDRVK</sequence>
<keyword evidence="3" id="KW-1185">Reference proteome</keyword>
<dbReference type="OrthoDB" id="7015140at2"/>
<organism evidence="2 3">
    <name type="scientific">Methylomagnum ishizawai</name>
    <dbReference type="NCBI Taxonomy" id="1760988"/>
    <lineage>
        <taxon>Bacteria</taxon>
        <taxon>Pseudomonadati</taxon>
        <taxon>Pseudomonadota</taxon>
        <taxon>Gammaproteobacteria</taxon>
        <taxon>Methylococcales</taxon>
        <taxon>Methylococcaceae</taxon>
        <taxon>Methylomagnum</taxon>
    </lineage>
</organism>
<proteinExistence type="predicted"/>
<dbReference type="AlphaFoldDB" id="A0A1Y6D1K0"/>
<protein>
    <submittedName>
        <fullName evidence="2">Uncharacterized protein</fullName>
    </submittedName>
</protein>
<dbReference type="STRING" id="1760988.SAMN02949497_1757"/>